<dbReference type="EMBL" id="JAENIL010000002">
    <property type="protein sequence ID" value="MBK1875388.1"/>
    <property type="molecule type" value="Genomic_DNA"/>
</dbReference>
<keyword evidence="3" id="KW-1185">Reference proteome</keyword>
<reference evidence="2" key="1">
    <citation type="submission" date="2021-01" db="EMBL/GenBank/DDBJ databases">
        <title>Modified the classification status of verrucomicrobia.</title>
        <authorList>
            <person name="Feng X."/>
        </authorList>
    </citation>
    <scope>NUCLEOTIDE SEQUENCE</scope>
    <source>
        <strain evidence="2">KCTC 13126</strain>
    </source>
</reference>
<evidence type="ECO:0000313" key="2">
    <source>
        <dbReference type="EMBL" id="MBK1875388.1"/>
    </source>
</evidence>
<sequence>MDFPPIIRLISSTFDALMKKESAQPQKTAAEAPKAVANAPGMGDPETLGVGSGATSGTNRIGSILDTVA</sequence>
<evidence type="ECO:0000256" key="1">
    <source>
        <dbReference type="SAM" id="MobiDB-lite"/>
    </source>
</evidence>
<dbReference type="RefSeq" id="WP_200353606.1">
    <property type="nucleotide sequence ID" value="NZ_JAENIL010000002.1"/>
</dbReference>
<dbReference type="AlphaFoldDB" id="A0A934RXI6"/>
<evidence type="ECO:0000313" key="3">
    <source>
        <dbReference type="Proteomes" id="UP000617628"/>
    </source>
</evidence>
<accession>A0A934RXI6</accession>
<feature type="compositionally biased region" description="Low complexity" evidence="1">
    <location>
        <begin position="29"/>
        <end position="39"/>
    </location>
</feature>
<protein>
    <submittedName>
        <fullName evidence="2">Uncharacterized protein</fullName>
    </submittedName>
</protein>
<organism evidence="2 3">
    <name type="scientific">Pelagicoccus mobilis</name>
    <dbReference type="NCBI Taxonomy" id="415221"/>
    <lineage>
        <taxon>Bacteria</taxon>
        <taxon>Pseudomonadati</taxon>
        <taxon>Verrucomicrobiota</taxon>
        <taxon>Opitutia</taxon>
        <taxon>Puniceicoccales</taxon>
        <taxon>Pelagicoccaceae</taxon>
        <taxon>Pelagicoccus</taxon>
    </lineage>
</organism>
<dbReference type="Proteomes" id="UP000617628">
    <property type="component" value="Unassembled WGS sequence"/>
</dbReference>
<feature type="region of interest" description="Disordered" evidence="1">
    <location>
        <begin position="21"/>
        <end position="56"/>
    </location>
</feature>
<comment type="caution">
    <text evidence="2">The sequence shown here is derived from an EMBL/GenBank/DDBJ whole genome shotgun (WGS) entry which is preliminary data.</text>
</comment>
<name>A0A934RXI6_9BACT</name>
<gene>
    <name evidence="2" type="ORF">JIN87_00840</name>
</gene>
<proteinExistence type="predicted"/>